<dbReference type="EMBL" id="LJIJ01000151">
    <property type="protein sequence ID" value="ODN01456.1"/>
    <property type="molecule type" value="Genomic_DNA"/>
</dbReference>
<dbReference type="InterPro" id="IPR037365">
    <property type="entry name" value="Slowmo/Ups"/>
</dbReference>
<feature type="region of interest" description="Disordered" evidence="1">
    <location>
        <begin position="198"/>
        <end position="228"/>
    </location>
</feature>
<dbReference type="Pfam" id="PF04707">
    <property type="entry name" value="PRELI"/>
    <property type="match status" value="1"/>
</dbReference>
<organism evidence="3 4">
    <name type="scientific">Orchesella cincta</name>
    <name type="common">Springtail</name>
    <name type="synonym">Podura cincta</name>
    <dbReference type="NCBI Taxonomy" id="48709"/>
    <lineage>
        <taxon>Eukaryota</taxon>
        <taxon>Metazoa</taxon>
        <taxon>Ecdysozoa</taxon>
        <taxon>Arthropoda</taxon>
        <taxon>Hexapoda</taxon>
        <taxon>Collembola</taxon>
        <taxon>Entomobryomorpha</taxon>
        <taxon>Entomobryoidea</taxon>
        <taxon>Orchesellidae</taxon>
        <taxon>Orchesellinae</taxon>
        <taxon>Orchesella</taxon>
    </lineage>
</organism>
<proteinExistence type="predicted"/>
<evidence type="ECO:0000259" key="2">
    <source>
        <dbReference type="PROSITE" id="PS50904"/>
    </source>
</evidence>
<dbReference type="InterPro" id="IPR006797">
    <property type="entry name" value="PRELI/MSF1_dom"/>
</dbReference>
<dbReference type="AlphaFoldDB" id="A0A1D2N8Z7"/>
<name>A0A1D2N8Z7_ORCCI</name>
<reference evidence="3 4" key="1">
    <citation type="journal article" date="2016" name="Genome Biol. Evol.">
        <title>Gene Family Evolution Reflects Adaptation to Soil Environmental Stressors in the Genome of the Collembolan Orchesella cincta.</title>
        <authorList>
            <person name="Faddeeva-Vakhrusheva A."/>
            <person name="Derks M.F."/>
            <person name="Anvar S.Y."/>
            <person name="Agamennone V."/>
            <person name="Suring W."/>
            <person name="Smit S."/>
            <person name="van Straalen N.M."/>
            <person name="Roelofs D."/>
        </authorList>
    </citation>
    <scope>NUCLEOTIDE SEQUENCE [LARGE SCALE GENOMIC DNA]</scope>
    <source>
        <tissue evidence="3">Mixed pool</tissue>
    </source>
</reference>
<keyword evidence="4" id="KW-1185">Reference proteome</keyword>
<evidence type="ECO:0000256" key="1">
    <source>
        <dbReference type="SAM" id="MobiDB-lite"/>
    </source>
</evidence>
<accession>A0A1D2N8Z7</accession>
<dbReference type="OrthoDB" id="341300at2759"/>
<dbReference type="PROSITE" id="PS50904">
    <property type="entry name" value="PRELI_MSF1"/>
    <property type="match status" value="1"/>
</dbReference>
<protein>
    <submittedName>
        <fullName evidence="3">Protein preli-like</fullName>
    </submittedName>
</protein>
<feature type="domain" description="PRELI/MSF1" evidence="2">
    <location>
        <begin position="2"/>
        <end position="171"/>
    </location>
</feature>
<dbReference type="GO" id="GO:0005758">
    <property type="term" value="C:mitochondrial intermembrane space"/>
    <property type="evidence" value="ECO:0007669"/>
    <property type="project" value="InterPro"/>
</dbReference>
<evidence type="ECO:0000313" key="4">
    <source>
        <dbReference type="Proteomes" id="UP000094527"/>
    </source>
</evidence>
<feature type="compositionally biased region" description="Basic and acidic residues" evidence="1">
    <location>
        <begin position="198"/>
        <end position="210"/>
    </location>
</feature>
<evidence type="ECO:0000313" key="3">
    <source>
        <dbReference type="EMBL" id="ODN01456.1"/>
    </source>
</evidence>
<sequence>MGKYYETSSTFNYAWDQLAKAFWNRYPNPYSTHVLSEDTLFREVRGSQLYSRRLLTKTNRMPKWGERFVRSSNQVSIVEESYINPKDKTITTYTRNIGFTRIMSVVEKVTYSPDPNNPGQTIAYRSAWIDSNMYGFRRAIESFGIERFRKNCGQAALGFNYVLSNIYPPKVATEVFGPNVQTVAVGRFGETTEKMKEKARRAGERAKERAGLSTVYAASTGPGAEADS</sequence>
<dbReference type="OMA" id="GYEFFKC"/>
<gene>
    <name evidence="3" type="ORF">Ocin01_05222</name>
</gene>
<dbReference type="Proteomes" id="UP000094527">
    <property type="component" value="Unassembled WGS sequence"/>
</dbReference>
<dbReference type="STRING" id="48709.A0A1D2N8Z7"/>
<comment type="caution">
    <text evidence="3">The sequence shown here is derived from an EMBL/GenBank/DDBJ whole genome shotgun (WGS) entry which is preliminary data.</text>
</comment>
<dbReference type="PANTHER" id="PTHR11158">
    <property type="entry name" value="MSF1/PX19 RELATED"/>
    <property type="match status" value="1"/>
</dbReference>